<name>A0ABU1MDV4_9HYPH</name>
<sequence>MRYSSQALFGFIAIFSIMTVQNVDMAHGSRHSYVQATNDIGTDDGVIFDTRSSADSDVSSTLYSNRTLNAG</sequence>
<evidence type="ECO:0000313" key="1">
    <source>
        <dbReference type="EMBL" id="MDR6434088.1"/>
    </source>
</evidence>
<proteinExistence type="predicted"/>
<dbReference type="Proteomes" id="UP001184614">
    <property type="component" value="Unassembled WGS sequence"/>
</dbReference>
<organism evidence="1 2">
    <name type="scientific">Brucella pseudogrignonensis</name>
    <dbReference type="NCBI Taxonomy" id="419475"/>
    <lineage>
        <taxon>Bacteria</taxon>
        <taxon>Pseudomonadati</taxon>
        <taxon>Pseudomonadota</taxon>
        <taxon>Alphaproteobacteria</taxon>
        <taxon>Hyphomicrobiales</taxon>
        <taxon>Brucellaceae</taxon>
        <taxon>Brucella/Ochrobactrum group</taxon>
        <taxon>Brucella</taxon>
    </lineage>
</organism>
<accession>A0ABU1MDV4</accession>
<dbReference type="EMBL" id="JAVDQT010000008">
    <property type="protein sequence ID" value="MDR6434088.1"/>
    <property type="molecule type" value="Genomic_DNA"/>
</dbReference>
<evidence type="ECO:0000313" key="2">
    <source>
        <dbReference type="Proteomes" id="UP001184614"/>
    </source>
</evidence>
<gene>
    <name evidence="1" type="ORF">J2782_003836</name>
</gene>
<dbReference type="RefSeq" id="WP_310015370.1">
    <property type="nucleotide sequence ID" value="NZ_JAVDQT010000008.1"/>
</dbReference>
<comment type="caution">
    <text evidence="1">The sequence shown here is derived from an EMBL/GenBank/DDBJ whole genome shotgun (WGS) entry which is preliminary data.</text>
</comment>
<reference evidence="1 2" key="1">
    <citation type="submission" date="2023-07" db="EMBL/GenBank/DDBJ databases">
        <title>Sorghum-associated microbial communities from plants grown in Nebraska, USA.</title>
        <authorList>
            <person name="Schachtman D."/>
        </authorList>
    </citation>
    <scope>NUCLEOTIDE SEQUENCE [LARGE SCALE GENOMIC DNA]</scope>
    <source>
        <strain evidence="1 2">DS1730</strain>
    </source>
</reference>
<keyword evidence="2" id="KW-1185">Reference proteome</keyword>
<protein>
    <submittedName>
        <fullName evidence="1">Uncharacterized protein</fullName>
    </submittedName>
</protein>